<keyword evidence="1" id="KW-0413">Isomerase</keyword>
<dbReference type="SUPFAM" id="SSF50443">
    <property type="entry name" value="FucI/AraA C-terminal domain-like"/>
    <property type="match status" value="1"/>
</dbReference>
<sequence length="165" mass="17898">MEADIGAATGLLVSRKLANTSPMYTEILTYDLKENTVLAGHPGIHDVRLADGKVVITPDSEYADTEGLQGACMDFQGKAGEVTLLSFVDTKDKFHVTTATGESVSCPEKLSGCPHMYIKLDIPLENFYKNICSVGLTQHFSVVHGHIGDKVEKLADLLNMGMLRL</sequence>
<evidence type="ECO:0000313" key="3">
    <source>
        <dbReference type="EMBL" id="GAG44120.1"/>
    </source>
</evidence>
<evidence type="ECO:0008006" key="4">
    <source>
        <dbReference type="Google" id="ProtNLM"/>
    </source>
</evidence>
<evidence type="ECO:0000256" key="1">
    <source>
        <dbReference type="ARBA" id="ARBA00023235"/>
    </source>
</evidence>
<gene>
    <name evidence="3" type="ORF">S01H1_76451</name>
</gene>
<accession>X0XLS6</accession>
<evidence type="ECO:0000256" key="2">
    <source>
        <dbReference type="ARBA" id="ARBA00023277"/>
    </source>
</evidence>
<keyword evidence="2" id="KW-0119">Carbohydrate metabolism</keyword>
<feature type="non-terminal residue" evidence="3">
    <location>
        <position position="165"/>
    </location>
</feature>
<organism evidence="3">
    <name type="scientific">marine sediment metagenome</name>
    <dbReference type="NCBI Taxonomy" id="412755"/>
    <lineage>
        <taxon>unclassified sequences</taxon>
        <taxon>metagenomes</taxon>
        <taxon>ecological metagenomes</taxon>
    </lineage>
</organism>
<name>X0XLS6_9ZZZZ</name>
<comment type="caution">
    <text evidence="3">The sequence shown here is derived from an EMBL/GenBank/DDBJ whole genome shotgun (WGS) entry which is preliminary data.</text>
</comment>
<dbReference type="EMBL" id="BARS01051307">
    <property type="protein sequence ID" value="GAG44120.1"/>
    <property type="molecule type" value="Genomic_DNA"/>
</dbReference>
<reference evidence="3" key="1">
    <citation type="journal article" date="2014" name="Front. Microbiol.">
        <title>High frequency of phylogenetically diverse reductive dehalogenase-homologous genes in deep subseafloor sedimentary metagenomes.</title>
        <authorList>
            <person name="Kawai M."/>
            <person name="Futagami T."/>
            <person name="Toyoda A."/>
            <person name="Takaki Y."/>
            <person name="Nishi S."/>
            <person name="Hori S."/>
            <person name="Arai W."/>
            <person name="Tsubouchi T."/>
            <person name="Morono Y."/>
            <person name="Uchiyama I."/>
            <person name="Ito T."/>
            <person name="Fujiyama A."/>
            <person name="Inagaki F."/>
            <person name="Takami H."/>
        </authorList>
    </citation>
    <scope>NUCLEOTIDE SEQUENCE</scope>
    <source>
        <strain evidence="3">Expedition CK06-06</strain>
    </source>
</reference>
<proteinExistence type="predicted"/>
<dbReference type="AlphaFoldDB" id="X0XLS6"/>
<dbReference type="InterPro" id="IPR004216">
    <property type="entry name" value="Fuc/Ara_isomerase_C"/>
</dbReference>
<dbReference type="GO" id="GO:0016853">
    <property type="term" value="F:isomerase activity"/>
    <property type="evidence" value="ECO:0007669"/>
    <property type="project" value="UniProtKB-KW"/>
</dbReference>
<protein>
    <recommendedName>
        <fullName evidence="4">L-fucose isomerase C-terminal domain-containing protein</fullName>
    </recommendedName>
</protein>